<organism evidence="2 3">
    <name type="scientific">Agrobacterium tumefaciens</name>
    <dbReference type="NCBI Taxonomy" id="358"/>
    <lineage>
        <taxon>Bacteria</taxon>
        <taxon>Pseudomonadati</taxon>
        <taxon>Pseudomonadota</taxon>
        <taxon>Alphaproteobacteria</taxon>
        <taxon>Hyphomicrobiales</taxon>
        <taxon>Rhizobiaceae</taxon>
        <taxon>Rhizobium/Agrobacterium group</taxon>
        <taxon>Agrobacterium</taxon>
        <taxon>Agrobacterium tumefaciens complex</taxon>
    </lineage>
</organism>
<feature type="region of interest" description="Disordered" evidence="1">
    <location>
        <begin position="108"/>
        <end position="151"/>
    </location>
</feature>
<feature type="compositionally biased region" description="Basic and acidic residues" evidence="1">
    <location>
        <begin position="119"/>
        <end position="151"/>
    </location>
</feature>
<accession>A0AA44F720</accession>
<dbReference type="EMBL" id="JAAMAY010000030">
    <property type="protein sequence ID" value="NTC30647.1"/>
    <property type="molecule type" value="Genomic_DNA"/>
</dbReference>
<dbReference type="AlphaFoldDB" id="A0AA44F720"/>
<sequence>MDLQAELDRLRERVATLGETIQDMDYQMERAMHAVALGTDDVGHAMTVLSERHNAQLGLMFDLGKLRAQIEDLENRLREQDERPLEQTSMEEWDGLVSPVEDRLDWLHLPVAGAGSDNSQRHSHDEGEPRTRGDVPRERQEQEDYLDWGKR</sequence>
<evidence type="ECO:0000313" key="2">
    <source>
        <dbReference type="EMBL" id="NTC30647.1"/>
    </source>
</evidence>
<dbReference type="Proteomes" id="UP000702952">
    <property type="component" value="Unassembled WGS sequence"/>
</dbReference>
<protein>
    <submittedName>
        <fullName evidence="2">Uncharacterized protein</fullName>
    </submittedName>
</protein>
<evidence type="ECO:0000256" key="1">
    <source>
        <dbReference type="SAM" id="MobiDB-lite"/>
    </source>
</evidence>
<name>A0AA44F720_AGRTU</name>
<reference evidence="2" key="1">
    <citation type="journal article" date="2020" name="Science">
        <title>Unexpected conservation and global transmission of agrobacterial virulence plasmids.</title>
        <authorList>
            <person name="Weisberg A.J."/>
            <person name="Davis E.W. 2nd"/>
            <person name="Tabima J."/>
            <person name="Belcher M.S."/>
            <person name="Miller M."/>
            <person name="Kuo C.H."/>
            <person name="Loper J.E."/>
            <person name="Grunwald N.J."/>
            <person name="Putnam M.L."/>
            <person name="Chang J.H."/>
        </authorList>
    </citation>
    <scope>NUCLEOTIDE SEQUENCE</scope>
    <source>
        <strain evidence="2">17-1853-1a</strain>
    </source>
</reference>
<comment type="caution">
    <text evidence="2">The sequence shown here is derived from an EMBL/GenBank/DDBJ whole genome shotgun (WGS) entry which is preliminary data.</text>
</comment>
<proteinExistence type="predicted"/>
<dbReference type="RefSeq" id="WP_065658566.1">
    <property type="nucleotide sequence ID" value="NZ_CP123838.1"/>
</dbReference>
<evidence type="ECO:0000313" key="3">
    <source>
        <dbReference type="Proteomes" id="UP000702952"/>
    </source>
</evidence>
<gene>
    <name evidence="2" type="ORF">G6M46_21170</name>
</gene>